<reference evidence="5" key="1">
    <citation type="journal article" date="2015" name="PeerJ">
        <title>First genomic representation of candidate bacterial phylum KSB3 points to enhanced environmental sensing as a trigger of wastewater bulking.</title>
        <authorList>
            <person name="Sekiguchi Y."/>
            <person name="Ohashi A."/>
            <person name="Parks D.H."/>
            <person name="Yamauchi T."/>
            <person name="Tyson G.W."/>
            <person name="Hugenholtz P."/>
        </authorList>
    </citation>
    <scope>NUCLEOTIDE SEQUENCE [LARGE SCALE GENOMIC DNA]</scope>
</reference>
<proteinExistence type="predicted"/>
<evidence type="ECO:0000313" key="6">
    <source>
        <dbReference type="Proteomes" id="UP000030700"/>
    </source>
</evidence>
<dbReference type="GO" id="GO:0032259">
    <property type="term" value="P:methylation"/>
    <property type="evidence" value="ECO:0007669"/>
    <property type="project" value="UniProtKB-KW"/>
</dbReference>
<dbReference type="Gene3D" id="3.40.50.150">
    <property type="entry name" value="Vaccinia Virus protein VP39"/>
    <property type="match status" value="1"/>
</dbReference>
<name>A0A0S6VR90_9BACT</name>
<dbReference type="InterPro" id="IPR029063">
    <property type="entry name" value="SAM-dependent_MTases_sf"/>
</dbReference>
<dbReference type="STRING" id="1499966.U14_00878"/>
<dbReference type="SUPFAM" id="SSF53335">
    <property type="entry name" value="S-adenosyl-L-methionine-dependent methyltransferases"/>
    <property type="match status" value="1"/>
</dbReference>
<feature type="domain" description="Methyltransferase" evidence="4">
    <location>
        <begin position="106"/>
        <end position="230"/>
    </location>
</feature>
<evidence type="ECO:0000256" key="1">
    <source>
        <dbReference type="ARBA" id="ARBA00022603"/>
    </source>
</evidence>
<protein>
    <recommendedName>
        <fullName evidence="4">Methyltransferase domain-containing protein</fullName>
    </recommendedName>
</protein>
<dbReference type="Proteomes" id="UP000030700">
    <property type="component" value="Unassembled WGS sequence"/>
</dbReference>
<keyword evidence="3" id="KW-0949">S-adenosyl-L-methionine</keyword>
<dbReference type="Pfam" id="PF13847">
    <property type="entry name" value="Methyltransf_31"/>
    <property type="match status" value="1"/>
</dbReference>
<keyword evidence="2" id="KW-0808">Transferase</keyword>
<sequence>MRIDAMFSEFRPVVEKVMRECHVSAVTNFTQLIRDELAALTPEFHSAAPTNQQLQQLYELRARYLDWEIGTGYLGYYSPRPGTRYTFTRRLEVMLPLIQQSLPTQNILEIGCGAGLLSLSLAKDAETIVGIDVSESAIAFAKTLQQKLCCANVAFEIGDAEHLQFQDQTFELLLCSEVLEHLIAPELALAEFRRVLKPNGCVILTTPSAVSLSRGSMRLLRLLNRQIQSEKTIQFDKKAYQAAQRANLPETVADDIFLRVHRRFRYAALLRLFHNAGFMVNSVQGAILAFPPHHQIFYRYCPGKLLPAIRCIEHLANALRVFPRFGAVTTCFRLLPIS</sequence>
<dbReference type="PANTHER" id="PTHR43464">
    <property type="entry name" value="METHYLTRANSFERASE"/>
    <property type="match status" value="1"/>
</dbReference>
<evidence type="ECO:0000313" key="5">
    <source>
        <dbReference type="EMBL" id="GAK49655.1"/>
    </source>
</evidence>
<dbReference type="AlphaFoldDB" id="A0A0S6VR90"/>
<dbReference type="EMBL" id="DF820455">
    <property type="protein sequence ID" value="GAK49655.1"/>
    <property type="molecule type" value="Genomic_DNA"/>
</dbReference>
<organism evidence="5">
    <name type="scientific">Candidatus Moduliflexus flocculans</name>
    <dbReference type="NCBI Taxonomy" id="1499966"/>
    <lineage>
        <taxon>Bacteria</taxon>
        <taxon>Candidatus Moduliflexota</taxon>
        <taxon>Candidatus Moduliflexia</taxon>
        <taxon>Candidatus Moduliflexales</taxon>
        <taxon>Candidatus Moduliflexaceae</taxon>
    </lineage>
</organism>
<evidence type="ECO:0000259" key="4">
    <source>
        <dbReference type="Pfam" id="PF13847"/>
    </source>
</evidence>
<evidence type="ECO:0000256" key="3">
    <source>
        <dbReference type="ARBA" id="ARBA00022691"/>
    </source>
</evidence>
<keyword evidence="6" id="KW-1185">Reference proteome</keyword>
<dbReference type="InterPro" id="IPR025714">
    <property type="entry name" value="Methyltranfer_dom"/>
</dbReference>
<evidence type="ECO:0000256" key="2">
    <source>
        <dbReference type="ARBA" id="ARBA00022679"/>
    </source>
</evidence>
<keyword evidence="1" id="KW-0489">Methyltransferase</keyword>
<dbReference type="CDD" id="cd02440">
    <property type="entry name" value="AdoMet_MTases"/>
    <property type="match status" value="1"/>
</dbReference>
<dbReference type="PANTHER" id="PTHR43464:SF19">
    <property type="entry name" value="UBIQUINONE BIOSYNTHESIS O-METHYLTRANSFERASE, MITOCHONDRIAL"/>
    <property type="match status" value="1"/>
</dbReference>
<dbReference type="GO" id="GO:0008168">
    <property type="term" value="F:methyltransferase activity"/>
    <property type="evidence" value="ECO:0007669"/>
    <property type="project" value="UniProtKB-KW"/>
</dbReference>
<dbReference type="HOGENOM" id="CLU_820536_0_0_0"/>
<accession>A0A0S6VR90</accession>
<gene>
    <name evidence="5" type="ORF">U14_00878</name>
</gene>